<dbReference type="Pfam" id="PF01843">
    <property type="entry name" value="DIL"/>
    <property type="match status" value="1"/>
</dbReference>
<reference evidence="3" key="1">
    <citation type="journal article" date="2014" name="Science">
        <title>Ancient hybridizations among the ancestral genomes of bread wheat.</title>
        <authorList>
            <consortium name="International Wheat Genome Sequencing Consortium,"/>
            <person name="Marcussen T."/>
            <person name="Sandve S.R."/>
            <person name="Heier L."/>
            <person name="Spannagl M."/>
            <person name="Pfeifer M."/>
            <person name="Jakobsen K.S."/>
            <person name="Wulff B.B."/>
            <person name="Steuernagel B."/>
            <person name="Mayer K.F."/>
            <person name="Olsen O.A."/>
        </authorList>
    </citation>
    <scope>NUCLEOTIDE SEQUENCE [LARGE SCALE GENOMIC DNA]</scope>
    <source>
        <strain evidence="3">cv. AL8/78</strain>
    </source>
</reference>
<accession>A0A453MM80</accession>
<dbReference type="PANTHER" id="PTHR16027">
    <property type="entry name" value="DILUTE DOMAIN-CONTAINING PROTEIN YPR089W"/>
    <property type="match status" value="1"/>
</dbReference>
<dbReference type="PANTHER" id="PTHR16027:SF6">
    <property type="entry name" value="DILUTE DOMAIN-CONTAINING PROTEIN"/>
    <property type="match status" value="1"/>
</dbReference>
<reference evidence="2" key="4">
    <citation type="submission" date="2019-03" db="UniProtKB">
        <authorList>
            <consortium name="EnsemblPlants"/>
        </authorList>
    </citation>
    <scope>IDENTIFICATION</scope>
</reference>
<organism evidence="2 3">
    <name type="scientific">Aegilops tauschii subsp. strangulata</name>
    <name type="common">Goatgrass</name>
    <dbReference type="NCBI Taxonomy" id="200361"/>
    <lineage>
        <taxon>Eukaryota</taxon>
        <taxon>Viridiplantae</taxon>
        <taxon>Streptophyta</taxon>
        <taxon>Embryophyta</taxon>
        <taxon>Tracheophyta</taxon>
        <taxon>Spermatophyta</taxon>
        <taxon>Magnoliopsida</taxon>
        <taxon>Liliopsida</taxon>
        <taxon>Poales</taxon>
        <taxon>Poaceae</taxon>
        <taxon>BOP clade</taxon>
        <taxon>Pooideae</taxon>
        <taxon>Triticodae</taxon>
        <taxon>Triticeae</taxon>
        <taxon>Triticinae</taxon>
        <taxon>Aegilops</taxon>
    </lineage>
</organism>
<dbReference type="Gramene" id="AET5Gv21237400.3">
    <property type="protein sequence ID" value="AET5Gv21237400.3"/>
    <property type="gene ID" value="AET5Gv21237400"/>
</dbReference>
<name>A0A453MM80_AEGTS</name>
<reference evidence="3" key="2">
    <citation type="journal article" date="2017" name="Nat. Plants">
        <title>The Aegilops tauschii genome reveals multiple impacts of transposons.</title>
        <authorList>
            <person name="Zhao G."/>
            <person name="Zou C."/>
            <person name="Li K."/>
            <person name="Wang K."/>
            <person name="Li T."/>
            <person name="Gao L."/>
            <person name="Zhang X."/>
            <person name="Wang H."/>
            <person name="Yang Z."/>
            <person name="Liu X."/>
            <person name="Jiang W."/>
            <person name="Mao L."/>
            <person name="Kong X."/>
            <person name="Jiao Y."/>
            <person name="Jia J."/>
        </authorList>
    </citation>
    <scope>NUCLEOTIDE SEQUENCE [LARGE SCALE GENOMIC DNA]</scope>
    <source>
        <strain evidence="3">cv. AL8/78</strain>
    </source>
</reference>
<dbReference type="EnsemblPlants" id="AET5Gv21237400.3">
    <property type="protein sequence ID" value="AET5Gv21237400.3"/>
    <property type="gene ID" value="AET5Gv21237400"/>
</dbReference>
<dbReference type="PROSITE" id="PS51126">
    <property type="entry name" value="DILUTE"/>
    <property type="match status" value="1"/>
</dbReference>
<evidence type="ECO:0000259" key="1">
    <source>
        <dbReference type="PROSITE" id="PS51126"/>
    </source>
</evidence>
<reference evidence="2" key="3">
    <citation type="journal article" date="2017" name="Nature">
        <title>Genome sequence of the progenitor of the wheat D genome Aegilops tauschii.</title>
        <authorList>
            <person name="Luo M.C."/>
            <person name="Gu Y.Q."/>
            <person name="Puiu D."/>
            <person name="Wang H."/>
            <person name="Twardziok S.O."/>
            <person name="Deal K.R."/>
            <person name="Huo N."/>
            <person name="Zhu T."/>
            <person name="Wang L."/>
            <person name="Wang Y."/>
            <person name="McGuire P.E."/>
            <person name="Liu S."/>
            <person name="Long H."/>
            <person name="Ramasamy R.K."/>
            <person name="Rodriguez J.C."/>
            <person name="Van S.L."/>
            <person name="Yuan L."/>
            <person name="Wang Z."/>
            <person name="Xia Z."/>
            <person name="Xiao L."/>
            <person name="Anderson O.D."/>
            <person name="Ouyang S."/>
            <person name="Liang Y."/>
            <person name="Zimin A.V."/>
            <person name="Pertea G."/>
            <person name="Qi P."/>
            <person name="Bennetzen J.L."/>
            <person name="Dai X."/>
            <person name="Dawson M.W."/>
            <person name="Muller H.G."/>
            <person name="Kugler K."/>
            <person name="Rivarola-Duarte L."/>
            <person name="Spannagl M."/>
            <person name="Mayer K.F.X."/>
            <person name="Lu F.H."/>
            <person name="Bevan M.W."/>
            <person name="Leroy P."/>
            <person name="Li P."/>
            <person name="You F.M."/>
            <person name="Sun Q."/>
            <person name="Liu Z."/>
            <person name="Lyons E."/>
            <person name="Wicker T."/>
            <person name="Salzberg S.L."/>
            <person name="Devos K.M."/>
            <person name="Dvorak J."/>
        </authorList>
    </citation>
    <scope>NUCLEOTIDE SEQUENCE [LARGE SCALE GENOMIC DNA]</scope>
    <source>
        <strain evidence="2">cv. AL8/78</strain>
    </source>
</reference>
<dbReference type="InterPro" id="IPR002710">
    <property type="entry name" value="Dilute_dom"/>
</dbReference>
<dbReference type="Proteomes" id="UP000015105">
    <property type="component" value="Chromosome 5D"/>
</dbReference>
<dbReference type="SMART" id="SM01132">
    <property type="entry name" value="DIL"/>
    <property type="match status" value="1"/>
</dbReference>
<protein>
    <recommendedName>
        <fullName evidence="1">Dilute domain-containing protein</fullName>
    </recommendedName>
</protein>
<evidence type="ECO:0000313" key="2">
    <source>
        <dbReference type="EnsemblPlants" id="AET5Gv21237400.3"/>
    </source>
</evidence>
<keyword evidence="3" id="KW-1185">Reference proteome</keyword>
<reference evidence="2" key="5">
    <citation type="journal article" date="2021" name="G3 (Bethesda)">
        <title>Aegilops tauschii genome assembly Aet v5.0 features greater sequence contiguity and improved annotation.</title>
        <authorList>
            <person name="Wang L."/>
            <person name="Zhu T."/>
            <person name="Rodriguez J.C."/>
            <person name="Deal K.R."/>
            <person name="Dubcovsky J."/>
            <person name="McGuire P.E."/>
            <person name="Lux T."/>
            <person name="Spannagl M."/>
            <person name="Mayer K.F.X."/>
            <person name="Baldrich P."/>
            <person name="Meyers B.C."/>
            <person name="Huo N."/>
            <person name="Gu Y.Q."/>
            <person name="Zhou H."/>
            <person name="Devos K.M."/>
            <person name="Bennetzen J.L."/>
            <person name="Unver T."/>
            <person name="Budak H."/>
            <person name="Gulick P.J."/>
            <person name="Galiba G."/>
            <person name="Kalapos B."/>
            <person name="Nelson D.R."/>
            <person name="Li P."/>
            <person name="You F.M."/>
            <person name="Luo M.C."/>
            <person name="Dvorak J."/>
        </authorList>
    </citation>
    <scope>NUCLEOTIDE SEQUENCE [LARGE SCALE GENOMIC DNA]</scope>
    <source>
        <strain evidence="2">cv. AL8/78</strain>
    </source>
</reference>
<sequence length="189" mass="21751">MLKFQVPTIFCRKIFTQLYAYINAQLFNSLLVRRECCSFSNGEYVKQGIEELEAWCTQAKPEYAGSAWDELKHISQAVGFLVIFKKFRVSYDEIMSDLCPVLSVHQLYRICTQYWDDKYNTESVSEEVLNEMKTLVNEGAGSGAYLLDEETSMPLSLEEIGNSMDTKEFQNVVPPQELLENASFQFLKS</sequence>
<feature type="domain" description="Dilute" evidence="1">
    <location>
        <begin position="1"/>
        <end position="138"/>
    </location>
</feature>
<dbReference type="AlphaFoldDB" id="A0A453MM80"/>
<proteinExistence type="predicted"/>
<evidence type="ECO:0000313" key="3">
    <source>
        <dbReference type="Proteomes" id="UP000015105"/>
    </source>
</evidence>
<dbReference type="InterPro" id="IPR052072">
    <property type="entry name" value="Vascular_dev_regulator"/>
</dbReference>